<reference evidence="7" key="2">
    <citation type="submission" date="2011-02" db="EMBL/GenBank/DDBJ databases">
        <authorList>
            <person name="MacLean D."/>
        </authorList>
    </citation>
    <scope>NUCLEOTIDE SEQUENCE</scope>
</reference>
<dbReference type="InterPro" id="IPR045127">
    <property type="entry name" value="TAF11-like"/>
</dbReference>
<dbReference type="InterPro" id="IPR009072">
    <property type="entry name" value="Histone-fold"/>
</dbReference>
<dbReference type="PANTHER" id="PTHR13218">
    <property type="entry name" value="TRANSCRIPTION INITIATION FACTOR TFIID SUBUNIT 11-RELATED"/>
    <property type="match status" value="1"/>
</dbReference>
<evidence type="ECO:0000259" key="6">
    <source>
        <dbReference type="Pfam" id="PF04719"/>
    </source>
</evidence>
<protein>
    <submittedName>
        <fullName evidence="7">Uncharacterized protein AlNc14C72G4930</fullName>
    </submittedName>
</protein>
<evidence type="ECO:0000256" key="4">
    <source>
        <dbReference type="ARBA" id="ARBA00023163"/>
    </source>
</evidence>
<keyword evidence="4" id="KW-0804">Transcription</keyword>
<dbReference type="EMBL" id="FR824117">
    <property type="protein sequence ID" value="CCA19503.1"/>
    <property type="molecule type" value="Genomic_DNA"/>
</dbReference>
<evidence type="ECO:0000313" key="7">
    <source>
        <dbReference type="EMBL" id="CCA19503.1"/>
    </source>
</evidence>
<dbReference type="GO" id="GO:0051123">
    <property type="term" value="P:RNA polymerase II preinitiation complex assembly"/>
    <property type="evidence" value="ECO:0007669"/>
    <property type="project" value="InterPro"/>
</dbReference>
<dbReference type="Pfam" id="PF04719">
    <property type="entry name" value="TAFII28"/>
    <property type="match status" value="1"/>
</dbReference>
<keyword evidence="5" id="KW-0539">Nucleus</keyword>
<gene>
    <name evidence="7" type="primary">AlNc14C72G4930</name>
    <name evidence="7" type="ORF">ALNC14_056460</name>
</gene>
<proteinExistence type="inferred from homology"/>
<reference evidence="7" key="1">
    <citation type="journal article" date="2011" name="PLoS Biol.">
        <title>Gene gain and loss during evolution of obligate parasitism in the white rust pathogen of Arabidopsis thaliana.</title>
        <authorList>
            <person name="Kemen E."/>
            <person name="Gardiner A."/>
            <person name="Schultz-Larsen T."/>
            <person name="Kemen A.C."/>
            <person name="Balmuth A.L."/>
            <person name="Robert-Seilaniantz A."/>
            <person name="Bailey K."/>
            <person name="Holub E."/>
            <person name="Studholme D.J."/>
            <person name="Maclean D."/>
            <person name="Jones J.D."/>
        </authorList>
    </citation>
    <scope>NUCLEOTIDE SEQUENCE</scope>
</reference>
<dbReference type="PANTHER" id="PTHR13218:SF8">
    <property type="entry name" value="TRANSCRIPTION INITIATION FACTOR TFIID SUBUNIT 11"/>
    <property type="match status" value="1"/>
</dbReference>
<organism evidence="7">
    <name type="scientific">Albugo laibachii Nc14</name>
    <dbReference type="NCBI Taxonomy" id="890382"/>
    <lineage>
        <taxon>Eukaryota</taxon>
        <taxon>Sar</taxon>
        <taxon>Stramenopiles</taxon>
        <taxon>Oomycota</taxon>
        <taxon>Peronosporomycetes</taxon>
        <taxon>Albuginales</taxon>
        <taxon>Albuginaceae</taxon>
        <taxon>Albugo</taxon>
    </lineage>
</organism>
<evidence type="ECO:0000256" key="1">
    <source>
        <dbReference type="ARBA" id="ARBA00004123"/>
    </source>
</evidence>
<accession>F0WE74</accession>
<dbReference type="GO" id="GO:0016251">
    <property type="term" value="F:RNA polymerase II general transcription initiation factor activity"/>
    <property type="evidence" value="ECO:0007669"/>
    <property type="project" value="TreeGrafter"/>
</dbReference>
<dbReference type="InterPro" id="IPR006809">
    <property type="entry name" value="TAFII28_dom"/>
</dbReference>
<dbReference type="AlphaFoldDB" id="F0WE74"/>
<name>F0WE74_9STRA</name>
<comment type="similarity">
    <text evidence="2">Belongs to the TAF11 family.</text>
</comment>
<dbReference type="HOGENOM" id="CLU_088696_0_0_1"/>
<dbReference type="GO" id="GO:0046982">
    <property type="term" value="F:protein heterodimerization activity"/>
    <property type="evidence" value="ECO:0007669"/>
    <property type="project" value="InterPro"/>
</dbReference>
<feature type="domain" description="TAFII28-like protein" evidence="6">
    <location>
        <begin position="51"/>
        <end position="144"/>
    </location>
</feature>
<evidence type="ECO:0000256" key="5">
    <source>
        <dbReference type="ARBA" id="ARBA00023242"/>
    </source>
</evidence>
<dbReference type="SUPFAM" id="SSF47113">
    <property type="entry name" value="Histone-fold"/>
    <property type="match status" value="1"/>
</dbReference>
<comment type="subcellular location">
    <subcellularLocation>
        <location evidence="1">Nucleus</location>
    </subcellularLocation>
</comment>
<keyword evidence="3" id="KW-0805">Transcription regulation</keyword>
<dbReference type="CDD" id="cd08048">
    <property type="entry name" value="HFD_TAF11"/>
    <property type="match status" value="1"/>
</dbReference>
<dbReference type="Gene3D" id="1.10.20.10">
    <property type="entry name" value="Histone, subunit A"/>
    <property type="match status" value="1"/>
</dbReference>
<dbReference type="GO" id="GO:0005669">
    <property type="term" value="C:transcription factor TFIID complex"/>
    <property type="evidence" value="ECO:0007669"/>
    <property type="project" value="InterPro"/>
</dbReference>
<evidence type="ECO:0000256" key="3">
    <source>
        <dbReference type="ARBA" id="ARBA00023015"/>
    </source>
</evidence>
<evidence type="ECO:0000256" key="2">
    <source>
        <dbReference type="ARBA" id="ARBA00009788"/>
    </source>
</evidence>
<sequence length="162" mass="18985">MDVEEIKVLVAEGEQKEANPTKEINKEPTIEETHDEAVWVDSNDTESMLNMVESLDENESNRHEMYRRSHFDRAAIKECMTEAIQECYTHDKRIPSVTNLMTIAMAGMTKVFVGQIVAEARAIMEKRGEIGPITPFYLREAHRKYYKRHPLTRRRKIRRLFS</sequence>